<proteinExistence type="predicted"/>
<name>A0A6G7YJM7_9ACTN</name>
<evidence type="ECO:0000313" key="2">
    <source>
        <dbReference type="EMBL" id="QIK76938.1"/>
    </source>
</evidence>
<evidence type="ECO:0000313" key="3">
    <source>
        <dbReference type="Proteomes" id="UP000502035"/>
    </source>
</evidence>
<dbReference type="EMBL" id="CP049866">
    <property type="protein sequence ID" value="QIK76938.1"/>
    <property type="molecule type" value="Genomic_DNA"/>
</dbReference>
<keyword evidence="1" id="KW-0732">Signal</keyword>
<gene>
    <name evidence="2" type="ORF">G7071_17360</name>
</gene>
<accession>A0A6G7YJM7</accession>
<reference evidence="2 3" key="1">
    <citation type="submission" date="2020-03" db="EMBL/GenBank/DDBJ databases">
        <title>Nocardioides sp. nov., isolated from fish.</title>
        <authorList>
            <person name="Hyun D.-W."/>
            <person name="Bae J.-W."/>
        </authorList>
    </citation>
    <scope>NUCLEOTIDE SEQUENCE [LARGE SCALE GENOMIC DNA]</scope>
    <source>
        <strain evidence="2 3">HDW12A</strain>
    </source>
</reference>
<dbReference type="Proteomes" id="UP000502035">
    <property type="component" value="Chromosome"/>
</dbReference>
<dbReference type="SUPFAM" id="SSF49503">
    <property type="entry name" value="Cupredoxins"/>
    <property type="match status" value="1"/>
</dbReference>
<evidence type="ECO:0000256" key="1">
    <source>
        <dbReference type="SAM" id="SignalP"/>
    </source>
</evidence>
<dbReference type="KEGG" id="npi:G7071_17360"/>
<feature type="chain" id="PRO_5026277414" evidence="1">
    <location>
        <begin position="29"/>
        <end position="284"/>
    </location>
</feature>
<dbReference type="RefSeq" id="WP_166320622.1">
    <property type="nucleotide sequence ID" value="NZ_CP049866.1"/>
</dbReference>
<keyword evidence="3" id="KW-1185">Reference proteome</keyword>
<organism evidence="2 3">
    <name type="scientific">Nocardioides piscis</name>
    <dbReference type="NCBI Taxonomy" id="2714938"/>
    <lineage>
        <taxon>Bacteria</taxon>
        <taxon>Bacillati</taxon>
        <taxon>Actinomycetota</taxon>
        <taxon>Actinomycetes</taxon>
        <taxon>Propionibacteriales</taxon>
        <taxon>Nocardioidaceae</taxon>
        <taxon>Nocardioides</taxon>
    </lineage>
</organism>
<sequence length="284" mass="30167">MRQSRIGAAIASAALVASVGGAAVTAEAASTSSAAAGPVAVSISSTRMITMPATVQPGVNEFVVTSAKPSGFQVMTLAEGYTKEEAEADVKKGLDGGKMSALRRFEANSTFIGGVASLPDKPTRFWVDLAPGDYVALDTRAKTDVDKWISFTAVGEETGAAVPAAATIKAVRATKWSNKPKSISNKGILTFKNRASENHFVILAKMRKGATLKQVKMFLQTEEGRPPVDFRHTVDSAVIDPGQTVSFEYKLPRGNYAMLCFWPDASMGGMPHAFMGMVRTIKLK</sequence>
<protein>
    <submittedName>
        <fullName evidence="2">Uncharacterized protein</fullName>
    </submittedName>
</protein>
<dbReference type="AlphaFoldDB" id="A0A6G7YJM7"/>
<dbReference type="InterPro" id="IPR008972">
    <property type="entry name" value="Cupredoxin"/>
</dbReference>
<feature type="signal peptide" evidence="1">
    <location>
        <begin position="1"/>
        <end position="28"/>
    </location>
</feature>